<dbReference type="EMBL" id="GGEC01005983">
    <property type="protein sequence ID" value="MBW86466.1"/>
    <property type="molecule type" value="Transcribed_RNA"/>
</dbReference>
<reference evidence="1" key="1">
    <citation type="submission" date="2018-02" db="EMBL/GenBank/DDBJ databases">
        <title>Rhizophora mucronata_Transcriptome.</title>
        <authorList>
            <person name="Meera S.P."/>
            <person name="Sreeshan A."/>
            <person name="Augustine A."/>
        </authorList>
    </citation>
    <scope>NUCLEOTIDE SEQUENCE</scope>
    <source>
        <tissue evidence="1">Leaf</tissue>
    </source>
</reference>
<sequence length="62" mass="7250">MCLTEKDKYFQLSSQTICVLYNIMHHPHGNSTWCGSYGQTIEALVHSFTLAMMINVKMHSWW</sequence>
<proteinExistence type="predicted"/>
<dbReference type="AlphaFoldDB" id="A0A2P2IZ21"/>
<name>A0A2P2IZ21_RHIMU</name>
<accession>A0A2P2IZ21</accession>
<organism evidence="1">
    <name type="scientific">Rhizophora mucronata</name>
    <name type="common">Asiatic mangrove</name>
    <dbReference type="NCBI Taxonomy" id="61149"/>
    <lineage>
        <taxon>Eukaryota</taxon>
        <taxon>Viridiplantae</taxon>
        <taxon>Streptophyta</taxon>
        <taxon>Embryophyta</taxon>
        <taxon>Tracheophyta</taxon>
        <taxon>Spermatophyta</taxon>
        <taxon>Magnoliopsida</taxon>
        <taxon>eudicotyledons</taxon>
        <taxon>Gunneridae</taxon>
        <taxon>Pentapetalae</taxon>
        <taxon>rosids</taxon>
        <taxon>fabids</taxon>
        <taxon>Malpighiales</taxon>
        <taxon>Rhizophoraceae</taxon>
        <taxon>Rhizophora</taxon>
    </lineage>
</organism>
<evidence type="ECO:0000313" key="1">
    <source>
        <dbReference type="EMBL" id="MBW86466.1"/>
    </source>
</evidence>
<protein>
    <submittedName>
        <fullName evidence="1">Uncharacterized protein</fullName>
    </submittedName>
</protein>